<feature type="region of interest" description="Disordered" evidence="1">
    <location>
        <begin position="1"/>
        <end position="30"/>
    </location>
</feature>
<keyword evidence="2" id="KW-1133">Transmembrane helix</keyword>
<keyword evidence="2" id="KW-0812">Transmembrane</keyword>
<protein>
    <submittedName>
        <fullName evidence="3">Uncharacterized protein</fullName>
    </submittedName>
</protein>
<dbReference type="Proteomes" id="UP000092154">
    <property type="component" value="Unassembled WGS sequence"/>
</dbReference>
<name>A0A1B7MNG3_9AGAM</name>
<evidence type="ECO:0000313" key="3">
    <source>
        <dbReference type="EMBL" id="OAX34136.1"/>
    </source>
</evidence>
<feature type="compositionally biased region" description="Basic and acidic residues" evidence="1">
    <location>
        <begin position="21"/>
        <end position="30"/>
    </location>
</feature>
<feature type="transmembrane region" description="Helical" evidence="2">
    <location>
        <begin position="116"/>
        <end position="138"/>
    </location>
</feature>
<feature type="compositionally biased region" description="Polar residues" evidence="1">
    <location>
        <begin position="1"/>
        <end position="13"/>
    </location>
</feature>
<organism evidence="3 4">
    <name type="scientific">Rhizopogon vinicolor AM-OR11-026</name>
    <dbReference type="NCBI Taxonomy" id="1314800"/>
    <lineage>
        <taxon>Eukaryota</taxon>
        <taxon>Fungi</taxon>
        <taxon>Dikarya</taxon>
        <taxon>Basidiomycota</taxon>
        <taxon>Agaricomycotina</taxon>
        <taxon>Agaricomycetes</taxon>
        <taxon>Agaricomycetidae</taxon>
        <taxon>Boletales</taxon>
        <taxon>Suillineae</taxon>
        <taxon>Rhizopogonaceae</taxon>
        <taxon>Rhizopogon</taxon>
    </lineage>
</organism>
<gene>
    <name evidence="3" type="ORF">K503DRAFT_468531</name>
</gene>
<dbReference type="InParanoid" id="A0A1B7MNG3"/>
<proteinExistence type="predicted"/>
<keyword evidence="4" id="KW-1185">Reference proteome</keyword>
<keyword evidence="2" id="KW-0472">Membrane</keyword>
<dbReference type="AlphaFoldDB" id="A0A1B7MNG3"/>
<dbReference type="EMBL" id="KV448654">
    <property type="protein sequence ID" value="OAX34136.1"/>
    <property type="molecule type" value="Genomic_DNA"/>
</dbReference>
<sequence>MSPISSQPITSTMDVYGPSTTDEKRSRPCQHDDHNMNFPCECPSSSHRACHKARLRRVILPIALLLLSLGALLVMSYCSEVSDLLDVLGLGNGHGISLGKRQSTTSSTSSFTSKKLYLIIVFVGLFLVLIAAIMLSFWCCKGSFENPLCCPCYLCACCGGLGKQGYISSVAILTHVNSMFGVHRLWPLRSGP</sequence>
<feature type="transmembrane region" description="Helical" evidence="2">
    <location>
        <begin position="58"/>
        <end position="77"/>
    </location>
</feature>
<evidence type="ECO:0000256" key="2">
    <source>
        <dbReference type="SAM" id="Phobius"/>
    </source>
</evidence>
<evidence type="ECO:0000256" key="1">
    <source>
        <dbReference type="SAM" id="MobiDB-lite"/>
    </source>
</evidence>
<reference evidence="3 4" key="1">
    <citation type="submission" date="2016-06" db="EMBL/GenBank/DDBJ databases">
        <title>Comparative genomics of the ectomycorrhizal sister species Rhizopogon vinicolor and Rhizopogon vesiculosus (Basidiomycota: Boletales) reveals a divergence of the mating type B locus.</title>
        <authorList>
            <consortium name="DOE Joint Genome Institute"/>
            <person name="Mujic A.B."/>
            <person name="Kuo A."/>
            <person name="Tritt A."/>
            <person name="Lipzen A."/>
            <person name="Chen C."/>
            <person name="Johnson J."/>
            <person name="Sharma A."/>
            <person name="Barry K."/>
            <person name="Grigoriev I.V."/>
            <person name="Spatafora J.W."/>
        </authorList>
    </citation>
    <scope>NUCLEOTIDE SEQUENCE [LARGE SCALE GENOMIC DNA]</scope>
    <source>
        <strain evidence="3 4">AM-OR11-026</strain>
    </source>
</reference>
<accession>A0A1B7MNG3</accession>
<evidence type="ECO:0000313" key="4">
    <source>
        <dbReference type="Proteomes" id="UP000092154"/>
    </source>
</evidence>
<dbReference type="OrthoDB" id="3006091at2759"/>